<proteinExistence type="predicted"/>
<dbReference type="GO" id="GO:0006355">
    <property type="term" value="P:regulation of DNA-templated transcription"/>
    <property type="evidence" value="ECO:0007669"/>
    <property type="project" value="TreeGrafter"/>
</dbReference>
<evidence type="ECO:0000313" key="2">
    <source>
        <dbReference type="EMBL" id="RHL68608.1"/>
    </source>
</evidence>
<sequence length="219" mass="25480">MPKSTIRVATTEGCFRMIMPSLMRQFKEMYNDYGIRGVIGNAEQLWEMLENGELDIAFSGISLLAPECIEKDFLFEERLYLVVSEQMLQNYFPDRYPECVEEFRKGADIREFSGMPFCRSLPNLHCMQILDHLLEREEVTLDCVHTSGHFDLHQQMAQENLAACFSLSMYLPHLHELNLYSDNKLLVFPIKDLTETNPVYILTNKDKGYVEGTDELRIC</sequence>
<dbReference type="AlphaFoldDB" id="A0A415MBL4"/>
<organism evidence="2 3">
    <name type="scientific">Lachnospira eligens</name>
    <dbReference type="NCBI Taxonomy" id="39485"/>
    <lineage>
        <taxon>Bacteria</taxon>
        <taxon>Bacillati</taxon>
        <taxon>Bacillota</taxon>
        <taxon>Clostridia</taxon>
        <taxon>Lachnospirales</taxon>
        <taxon>Lachnospiraceae</taxon>
        <taxon>Lachnospira</taxon>
    </lineage>
</organism>
<feature type="domain" description="LysR substrate-binding" evidence="1">
    <location>
        <begin position="3"/>
        <end position="206"/>
    </location>
</feature>
<dbReference type="GO" id="GO:0005829">
    <property type="term" value="C:cytosol"/>
    <property type="evidence" value="ECO:0007669"/>
    <property type="project" value="TreeGrafter"/>
</dbReference>
<dbReference type="PANTHER" id="PTHR30419">
    <property type="entry name" value="HTH-TYPE TRANSCRIPTIONAL REGULATOR YBHD"/>
    <property type="match status" value="1"/>
</dbReference>
<gene>
    <name evidence="2" type="ORF">DW007_07265</name>
</gene>
<comment type="caution">
    <text evidence="2">The sequence shown here is derived from an EMBL/GenBank/DDBJ whole genome shotgun (WGS) entry which is preliminary data.</text>
</comment>
<dbReference type="InterPro" id="IPR050950">
    <property type="entry name" value="HTH-type_LysR_regulators"/>
</dbReference>
<dbReference type="CDD" id="cd05466">
    <property type="entry name" value="PBP2_LTTR_substrate"/>
    <property type="match status" value="1"/>
</dbReference>
<dbReference type="Gene3D" id="3.40.190.10">
    <property type="entry name" value="Periplasmic binding protein-like II"/>
    <property type="match status" value="2"/>
</dbReference>
<protein>
    <recommendedName>
        <fullName evidence="1">LysR substrate-binding domain-containing protein</fullName>
    </recommendedName>
</protein>
<dbReference type="EMBL" id="QROY01000005">
    <property type="protein sequence ID" value="RHL68608.1"/>
    <property type="molecule type" value="Genomic_DNA"/>
</dbReference>
<dbReference type="Pfam" id="PF03466">
    <property type="entry name" value="LysR_substrate"/>
    <property type="match status" value="1"/>
</dbReference>
<name>A0A415MBL4_9FIRM</name>
<dbReference type="Proteomes" id="UP000285201">
    <property type="component" value="Unassembled WGS sequence"/>
</dbReference>
<dbReference type="SUPFAM" id="SSF53850">
    <property type="entry name" value="Periplasmic binding protein-like II"/>
    <property type="match status" value="1"/>
</dbReference>
<evidence type="ECO:0000313" key="3">
    <source>
        <dbReference type="Proteomes" id="UP000285201"/>
    </source>
</evidence>
<dbReference type="RefSeq" id="WP_118370692.1">
    <property type="nucleotide sequence ID" value="NZ_QROY01000005.1"/>
</dbReference>
<evidence type="ECO:0000259" key="1">
    <source>
        <dbReference type="Pfam" id="PF03466"/>
    </source>
</evidence>
<accession>A0A415MBL4</accession>
<reference evidence="2 3" key="1">
    <citation type="submission" date="2018-08" db="EMBL/GenBank/DDBJ databases">
        <title>A genome reference for cultivated species of the human gut microbiota.</title>
        <authorList>
            <person name="Zou Y."/>
            <person name="Xue W."/>
            <person name="Luo G."/>
        </authorList>
    </citation>
    <scope>NUCLEOTIDE SEQUENCE [LARGE SCALE GENOMIC DNA]</scope>
    <source>
        <strain evidence="2 3">AF36-7BH</strain>
    </source>
</reference>
<dbReference type="InterPro" id="IPR005119">
    <property type="entry name" value="LysR_subst-bd"/>
</dbReference>